<dbReference type="InterPro" id="IPR025497">
    <property type="entry name" value="PatA-like_N"/>
</dbReference>
<comment type="caution">
    <text evidence="2">The sequence shown here is derived from an EMBL/GenBank/DDBJ whole genome shotgun (WGS) entry which is preliminary data.</text>
</comment>
<evidence type="ECO:0000313" key="2">
    <source>
        <dbReference type="EMBL" id="MFC5847060.1"/>
    </source>
</evidence>
<proteinExistence type="predicted"/>
<dbReference type="Gene3D" id="1.10.10.10">
    <property type="entry name" value="Winged helix-like DNA-binding domain superfamily/Winged helix DNA-binding domain"/>
    <property type="match status" value="1"/>
</dbReference>
<evidence type="ECO:0000259" key="1">
    <source>
        <dbReference type="Pfam" id="PF14332"/>
    </source>
</evidence>
<dbReference type="Pfam" id="PF14332">
    <property type="entry name" value="DUF4388"/>
    <property type="match status" value="1"/>
</dbReference>
<dbReference type="PANTHER" id="PTHR36304">
    <property type="entry name" value="DOMAIN GTPASE-ACTIVATING PROTEIN, PUTATIVE-RELATED-RELATED"/>
    <property type="match status" value="1"/>
</dbReference>
<gene>
    <name evidence="2" type="ORF">ACFPQ6_01945</name>
</gene>
<reference evidence="3" key="1">
    <citation type="journal article" date="2019" name="Int. J. Syst. Evol. Microbiol.">
        <title>The Global Catalogue of Microorganisms (GCM) 10K type strain sequencing project: providing services to taxonomists for standard genome sequencing and annotation.</title>
        <authorList>
            <consortium name="The Broad Institute Genomics Platform"/>
            <consortium name="The Broad Institute Genome Sequencing Center for Infectious Disease"/>
            <person name="Wu L."/>
            <person name="Ma J."/>
        </authorList>
    </citation>
    <scope>NUCLEOTIDE SEQUENCE [LARGE SCALE GENOMIC DNA]</scope>
    <source>
        <strain evidence="3">CGMCC 1.15053</strain>
    </source>
</reference>
<dbReference type="RefSeq" id="WP_380045851.1">
    <property type="nucleotide sequence ID" value="NZ_JBHSOH010000003.1"/>
</dbReference>
<feature type="domain" description="PatA-like N-terminal" evidence="1">
    <location>
        <begin position="3"/>
        <end position="100"/>
    </location>
</feature>
<accession>A0ABW1DFS0</accession>
<organism evidence="2 3">
    <name type="scientific">Deinococcus petrolearius</name>
    <dbReference type="NCBI Taxonomy" id="1751295"/>
    <lineage>
        <taxon>Bacteria</taxon>
        <taxon>Thermotogati</taxon>
        <taxon>Deinococcota</taxon>
        <taxon>Deinococci</taxon>
        <taxon>Deinococcales</taxon>
        <taxon>Deinococcaceae</taxon>
        <taxon>Deinococcus</taxon>
    </lineage>
</organism>
<dbReference type="Proteomes" id="UP001595979">
    <property type="component" value="Unassembled WGS sequence"/>
</dbReference>
<dbReference type="PANTHER" id="PTHR36304:SF4">
    <property type="entry name" value="DUF4388 DOMAIN-CONTAINING PROTEIN"/>
    <property type="match status" value="1"/>
</dbReference>
<protein>
    <submittedName>
        <fullName evidence="2">DUF4388 domain-containing protein</fullName>
    </submittedName>
</protein>
<name>A0ABW1DFS0_9DEIO</name>
<keyword evidence="3" id="KW-1185">Reference proteome</keyword>
<evidence type="ECO:0000313" key="3">
    <source>
        <dbReference type="Proteomes" id="UP001595979"/>
    </source>
</evidence>
<dbReference type="EMBL" id="JBHSOH010000003">
    <property type="protein sequence ID" value="MFC5847060.1"/>
    <property type="molecule type" value="Genomic_DNA"/>
</dbReference>
<dbReference type="InterPro" id="IPR036388">
    <property type="entry name" value="WH-like_DNA-bd_sf"/>
</dbReference>
<sequence>MVSGDLSVFPFLPVMQMLLSSGRGGRLTVEHVRGGSLWFTPGELVHAHSGALSGEAALQLLSSLDAGTFFFVPDEPAPTRSLTLRADQALVGMLGDQEAWRALLRVFPDWSRPLRLSSRWNDQQPVTRTQYRLLDLVRQNLTLRELVDRAGLPPRTALDLLRPFLAGGLIELA</sequence>